<dbReference type="OrthoDB" id="78663at2759"/>
<sequence length="366" mass="40224">MKCCELVGLRYKCQEEHSMEGKEVRNTIVITFAFQVVFTAFNALQNMHSSLHDEESLGNISLAIISATAIVSSVFAPTIIGLIGTKPAIVAFFAAHCLYVLANFYPSFATMAPAAFALGAFNGPAWTSQIEDPEGWVIDIILGIFMSCTLLGLFMVVFLLSPLPRSEWIQRVSVHKSATSCFSVLVSTNMILLAPFILFTSIEQGFLLSSYTKSYVACPLGIHMVGYVMASYGATTPVFVFIVSRLAKVAGRFLLLTLSMVVQIVLFIILFLWSPTADDELFIFLLPMVWGVSESVLLAQANSLIAMLFPDQKEPAFANFHACRSLGYTISFLNASYMCVSTKLIVCLAFASFGLLLYVIVEFKTR</sequence>
<dbReference type="Pfam" id="PF05978">
    <property type="entry name" value="UNC-93"/>
    <property type="match status" value="1"/>
</dbReference>
<feature type="transmembrane region" description="Helical" evidence="6">
    <location>
        <begin position="60"/>
        <end position="83"/>
    </location>
</feature>
<evidence type="ECO:0000256" key="2">
    <source>
        <dbReference type="ARBA" id="ARBA00009172"/>
    </source>
</evidence>
<dbReference type="PANTHER" id="PTHR19444">
    <property type="entry name" value="UNC-93 RELATED"/>
    <property type="match status" value="1"/>
</dbReference>
<feature type="transmembrane region" description="Helical" evidence="6">
    <location>
        <begin position="28"/>
        <end position="48"/>
    </location>
</feature>
<feature type="transmembrane region" description="Helical" evidence="6">
    <location>
        <begin position="181"/>
        <end position="202"/>
    </location>
</feature>
<evidence type="ECO:0000256" key="1">
    <source>
        <dbReference type="ARBA" id="ARBA00004141"/>
    </source>
</evidence>
<name>A0A8S3ZZC6_9EUPU</name>
<dbReference type="PANTHER" id="PTHR19444:SF13">
    <property type="entry name" value="PROTEIN UNC-93 HOMOLOG A"/>
    <property type="match status" value="1"/>
</dbReference>
<evidence type="ECO:0000313" key="8">
    <source>
        <dbReference type="Proteomes" id="UP000678393"/>
    </source>
</evidence>
<comment type="similarity">
    <text evidence="2">Belongs to the unc-93 family.</text>
</comment>
<keyword evidence="4 6" id="KW-1133">Transmembrane helix</keyword>
<gene>
    <name evidence="7" type="ORF">CUNI_LOCUS19020</name>
</gene>
<dbReference type="AlphaFoldDB" id="A0A8S3ZZC6"/>
<dbReference type="InterPro" id="IPR051951">
    <property type="entry name" value="UNC-93_regulatory"/>
</dbReference>
<evidence type="ECO:0000256" key="6">
    <source>
        <dbReference type="SAM" id="Phobius"/>
    </source>
</evidence>
<dbReference type="EMBL" id="CAJHNH020006224">
    <property type="protein sequence ID" value="CAG5133462.1"/>
    <property type="molecule type" value="Genomic_DNA"/>
</dbReference>
<evidence type="ECO:0000256" key="3">
    <source>
        <dbReference type="ARBA" id="ARBA00022692"/>
    </source>
</evidence>
<protein>
    <submittedName>
        <fullName evidence="7">Uncharacterized protein</fullName>
    </submittedName>
</protein>
<dbReference type="SUPFAM" id="SSF103473">
    <property type="entry name" value="MFS general substrate transporter"/>
    <property type="match status" value="1"/>
</dbReference>
<evidence type="ECO:0000313" key="7">
    <source>
        <dbReference type="EMBL" id="CAG5133462.1"/>
    </source>
</evidence>
<accession>A0A8S3ZZC6</accession>
<keyword evidence="5 6" id="KW-0472">Membrane</keyword>
<dbReference type="InterPro" id="IPR036259">
    <property type="entry name" value="MFS_trans_sf"/>
</dbReference>
<feature type="transmembrane region" description="Helical" evidence="6">
    <location>
        <begin position="90"/>
        <end position="116"/>
    </location>
</feature>
<dbReference type="InterPro" id="IPR010291">
    <property type="entry name" value="Ion_channel_UNC-93"/>
</dbReference>
<keyword evidence="3 6" id="KW-0812">Transmembrane</keyword>
<keyword evidence="8" id="KW-1185">Reference proteome</keyword>
<feature type="non-terminal residue" evidence="7">
    <location>
        <position position="366"/>
    </location>
</feature>
<evidence type="ECO:0000256" key="4">
    <source>
        <dbReference type="ARBA" id="ARBA00022989"/>
    </source>
</evidence>
<comment type="subcellular location">
    <subcellularLocation>
        <location evidence="1">Membrane</location>
        <topology evidence="1">Multi-pass membrane protein</topology>
    </subcellularLocation>
</comment>
<dbReference type="GO" id="GO:0016020">
    <property type="term" value="C:membrane"/>
    <property type="evidence" value="ECO:0007669"/>
    <property type="project" value="UniProtKB-SubCell"/>
</dbReference>
<reference evidence="7" key="1">
    <citation type="submission" date="2021-04" db="EMBL/GenBank/DDBJ databases">
        <authorList>
            <consortium name="Molecular Ecology Group"/>
        </authorList>
    </citation>
    <scope>NUCLEOTIDE SEQUENCE</scope>
</reference>
<feature type="transmembrane region" description="Helical" evidence="6">
    <location>
        <begin position="254"/>
        <end position="275"/>
    </location>
</feature>
<evidence type="ECO:0000256" key="5">
    <source>
        <dbReference type="ARBA" id="ARBA00023136"/>
    </source>
</evidence>
<feature type="transmembrane region" description="Helical" evidence="6">
    <location>
        <begin position="343"/>
        <end position="361"/>
    </location>
</feature>
<feature type="transmembrane region" description="Helical" evidence="6">
    <location>
        <begin position="222"/>
        <end position="242"/>
    </location>
</feature>
<dbReference type="Proteomes" id="UP000678393">
    <property type="component" value="Unassembled WGS sequence"/>
</dbReference>
<proteinExistence type="inferred from homology"/>
<feature type="transmembrane region" description="Helical" evidence="6">
    <location>
        <begin position="281"/>
        <end position="309"/>
    </location>
</feature>
<organism evidence="7 8">
    <name type="scientific">Candidula unifasciata</name>
    <dbReference type="NCBI Taxonomy" id="100452"/>
    <lineage>
        <taxon>Eukaryota</taxon>
        <taxon>Metazoa</taxon>
        <taxon>Spiralia</taxon>
        <taxon>Lophotrochozoa</taxon>
        <taxon>Mollusca</taxon>
        <taxon>Gastropoda</taxon>
        <taxon>Heterobranchia</taxon>
        <taxon>Euthyneura</taxon>
        <taxon>Panpulmonata</taxon>
        <taxon>Eupulmonata</taxon>
        <taxon>Stylommatophora</taxon>
        <taxon>Helicina</taxon>
        <taxon>Helicoidea</taxon>
        <taxon>Geomitridae</taxon>
        <taxon>Candidula</taxon>
    </lineage>
</organism>
<comment type="caution">
    <text evidence="7">The sequence shown here is derived from an EMBL/GenBank/DDBJ whole genome shotgun (WGS) entry which is preliminary data.</text>
</comment>
<feature type="transmembrane region" description="Helical" evidence="6">
    <location>
        <begin position="136"/>
        <end position="160"/>
    </location>
</feature>